<dbReference type="AlphaFoldDB" id="A0A4Q4SWE0"/>
<dbReference type="EMBL" id="QJNU01001089">
    <property type="protein sequence ID" value="RYO79759.1"/>
    <property type="molecule type" value="Genomic_DNA"/>
</dbReference>
<reference evidence="3 4" key="1">
    <citation type="submission" date="2018-06" db="EMBL/GenBank/DDBJ databases">
        <title>Complete Genomes of Monosporascus.</title>
        <authorList>
            <person name="Robinson A.J."/>
            <person name="Natvig D.O."/>
        </authorList>
    </citation>
    <scope>NUCLEOTIDE SEQUENCE [LARGE SCALE GENOMIC DNA]</scope>
    <source>
        <strain evidence="3 4">CBS 110550</strain>
    </source>
</reference>
<dbReference type="PANTHER" id="PTHR10622:SF12">
    <property type="entry name" value="HET DOMAIN-CONTAINING PROTEIN"/>
    <property type="match status" value="1"/>
</dbReference>
<evidence type="ECO:0000313" key="3">
    <source>
        <dbReference type="EMBL" id="RYO79759.1"/>
    </source>
</evidence>
<dbReference type="InterPro" id="IPR058525">
    <property type="entry name" value="DUF8212"/>
</dbReference>
<dbReference type="Proteomes" id="UP000293360">
    <property type="component" value="Unassembled WGS sequence"/>
</dbReference>
<proteinExistence type="predicted"/>
<organism evidence="3 4">
    <name type="scientific">Monosporascus ibericus</name>
    <dbReference type="NCBI Taxonomy" id="155417"/>
    <lineage>
        <taxon>Eukaryota</taxon>
        <taxon>Fungi</taxon>
        <taxon>Dikarya</taxon>
        <taxon>Ascomycota</taxon>
        <taxon>Pezizomycotina</taxon>
        <taxon>Sordariomycetes</taxon>
        <taxon>Xylariomycetidae</taxon>
        <taxon>Xylariales</taxon>
        <taxon>Xylariales incertae sedis</taxon>
        <taxon>Monosporascus</taxon>
    </lineage>
</organism>
<comment type="caution">
    <text evidence="3">The sequence shown here is derived from an EMBL/GenBank/DDBJ whole genome shotgun (WGS) entry which is preliminary data.</text>
</comment>
<feature type="domain" description="DUF8212" evidence="2">
    <location>
        <begin position="231"/>
        <end position="300"/>
    </location>
</feature>
<dbReference type="Pfam" id="PF06985">
    <property type="entry name" value="HET"/>
    <property type="match status" value="1"/>
</dbReference>
<dbReference type="STRING" id="155417.A0A4Q4SWE0"/>
<feature type="domain" description="Heterokaryon incompatibility" evidence="1">
    <location>
        <begin position="24"/>
        <end position="110"/>
    </location>
</feature>
<accession>A0A4Q4SWE0</accession>
<keyword evidence="4" id="KW-1185">Reference proteome</keyword>
<sequence>MYLIDTDTFKLKFFSTHTEQKDAYAILSHTWEDEEVTFEQFKDEESAKKRKGWAKIASTVQMARRNGLKYAWVDTCCIDKSSSAELSEAINSMYQYYEDAKVCYIYLSDLPNVRSMKGPEIAKSRSASFVKCRWFTRGWTLQELVASRVVEFYDSGWNHYGTNESLEDAISSATNIPSDVLKKKTPLQSVPVACRMSWAANRTTTKIEDRAYSMLGIFNINMALLYGEGDKAFIRLQEEICRQTADLSLFAWKAERLRWGGLIIPGEKAPASPYLGQALHGILASSPSQFAHAGSYSPFNSGSARYSGEYALTNRGLRFDAVTLKCDRESGRYLMSLECHDRDSNTATPLAIRLMKIGSAYVRSHADALFDWPVGAEGVHEERVYITKILSPELSEAYSRSILSVQLLDEGKETQRSFYEIVAVSPRPRWDPLRRSFFLDLDNPLCALRVEADPRKFTSSSQLISKDVFLIVCAAGPPEPNSGGRRNSLNTFIFSPTGHHKKDNAGVAGPSKFEEYFKEVIKNDELTTLEGQRGLLNLVMRSQVDGALVYCRGERSTQGSAKGAAVECHVLGGVGSQGNLNLQIWFTA</sequence>
<dbReference type="InterPro" id="IPR010730">
    <property type="entry name" value="HET"/>
</dbReference>
<evidence type="ECO:0000259" key="1">
    <source>
        <dbReference type="Pfam" id="PF06985"/>
    </source>
</evidence>
<name>A0A4Q4SWE0_9PEZI</name>
<dbReference type="OrthoDB" id="20872at2759"/>
<evidence type="ECO:0000313" key="4">
    <source>
        <dbReference type="Proteomes" id="UP000293360"/>
    </source>
</evidence>
<evidence type="ECO:0000259" key="2">
    <source>
        <dbReference type="Pfam" id="PF26640"/>
    </source>
</evidence>
<gene>
    <name evidence="3" type="ORF">DL764_009986</name>
</gene>
<dbReference type="PANTHER" id="PTHR10622">
    <property type="entry name" value="HET DOMAIN-CONTAINING PROTEIN"/>
    <property type="match status" value="1"/>
</dbReference>
<dbReference type="Pfam" id="PF26640">
    <property type="entry name" value="DUF8212"/>
    <property type="match status" value="1"/>
</dbReference>
<protein>
    <submittedName>
        <fullName evidence="3">Uncharacterized protein</fullName>
    </submittedName>
</protein>